<keyword evidence="1" id="KW-0812">Transmembrane</keyword>
<comment type="caution">
    <text evidence="2">The sequence shown here is derived from an EMBL/GenBank/DDBJ whole genome shotgun (WGS) entry which is preliminary data.</text>
</comment>
<evidence type="ECO:0000313" key="3">
    <source>
        <dbReference type="Proteomes" id="UP001175211"/>
    </source>
</evidence>
<dbReference type="Proteomes" id="UP001175211">
    <property type="component" value="Unassembled WGS sequence"/>
</dbReference>
<organism evidence="2 3">
    <name type="scientific">Armillaria tabescens</name>
    <name type="common">Ringless honey mushroom</name>
    <name type="synonym">Agaricus tabescens</name>
    <dbReference type="NCBI Taxonomy" id="1929756"/>
    <lineage>
        <taxon>Eukaryota</taxon>
        <taxon>Fungi</taxon>
        <taxon>Dikarya</taxon>
        <taxon>Basidiomycota</taxon>
        <taxon>Agaricomycotina</taxon>
        <taxon>Agaricomycetes</taxon>
        <taxon>Agaricomycetidae</taxon>
        <taxon>Agaricales</taxon>
        <taxon>Marasmiineae</taxon>
        <taxon>Physalacriaceae</taxon>
        <taxon>Desarmillaria</taxon>
    </lineage>
</organism>
<dbReference type="EMBL" id="JAUEPS010000113">
    <property type="protein sequence ID" value="KAK0437298.1"/>
    <property type="molecule type" value="Genomic_DNA"/>
</dbReference>
<dbReference type="RefSeq" id="XP_060322570.1">
    <property type="nucleotide sequence ID" value="XM_060474859.1"/>
</dbReference>
<protein>
    <recommendedName>
        <fullName evidence="4">Major facilitator superfamily (MFS) profile domain-containing protein</fullName>
    </recommendedName>
</protein>
<dbReference type="GeneID" id="85358407"/>
<dbReference type="InterPro" id="IPR036259">
    <property type="entry name" value="MFS_trans_sf"/>
</dbReference>
<feature type="transmembrane region" description="Helical" evidence="1">
    <location>
        <begin position="12"/>
        <end position="31"/>
    </location>
</feature>
<proteinExistence type="predicted"/>
<gene>
    <name evidence="2" type="ORF">EV420DRAFT_1588511</name>
</gene>
<sequence length="82" mass="8603">MHSGDLGQQTGMATSIAALGALAGPLISGAINTATGVFEVVGYYAGSTNLLAVILMFVVLNMVDIMTRVIHTPTYYLLLCRL</sequence>
<reference evidence="2" key="1">
    <citation type="submission" date="2023-06" db="EMBL/GenBank/DDBJ databases">
        <authorList>
            <consortium name="Lawrence Berkeley National Laboratory"/>
            <person name="Ahrendt S."/>
            <person name="Sahu N."/>
            <person name="Indic B."/>
            <person name="Wong-Bajracharya J."/>
            <person name="Merenyi Z."/>
            <person name="Ke H.-M."/>
            <person name="Monk M."/>
            <person name="Kocsube S."/>
            <person name="Drula E."/>
            <person name="Lipzen A."/>
            <person name="Balint B."/>
            <person name="Henrissat B."/>
            <person name="Andreopoulos B."/>
            <person name="Martin F.M."/>
            <person name="Harder C.B."/>
            <person name="Rigling D."/>
            <person name="Ford K.L."/>
            <person name="Foster G.D."/>
            <person name="Pangilinan J."/>
            <person name="Papanicolaou A."/>
            <person name="Barry K."/>
            <person name="LaButti K."/>
            <person name="Viragh M."/>
            <person name="Koriabine M."/>
            <person name="Yan M."/>
            <person name="Riley R."/>
            <person name="Champramary S."/>
            <person name="Plett K.L."/>
            <person name="Tsai I.J."/>
            <person name="Slot J."/>
            <person name="Sipos G."/>
            <person name="Plett J."/>
            <person name="Nagy L.G."/>
            <person name="Grigoriev I.V."/>
        </authorList>
    </citation>
    <scope>NUCLEOTIDE SEQUENCE</scope>
    <source>
        <strain evidence="2">CCBAS 213</strain>
    </source>
</reference>
<feature type="transmembrane region" description="Helical" evidence="1">
    <location>
        <begin position="43"/>
        <end position="63"/>
    </location>
</feature>
<evidence type="ECO:0000313" key="2">
    <source>
        <dbReference type="EMBL" id="KAK0437298.1"/>
    </source>
</evidence>
<dbReference type="AlphaFoldDB" id="A0AA39MKK1"/>
<evidence type="ECO:0008006" key="4">
    <source>
        <dbReference type="Google" id="ProtNLM"/>
    </source>
</evidence>
<name>A0AA39MKK1_ARMTA</name>
<keyword evidence="3" id="KW-1185">Reference proteome</keyword>
<keyword evidence="1" id="KW-0472">Membrane</keyword>
<evidence type="ECO:0000256" key="1">
    <source>
        <dbReference type="SAM" id="Phobius"/>
    </source>
</evidence>
<accession>A0AA39MKK1</accession>
<dbReference type="SUPFAM" id="SSF103473">
    <property type="entry name" value="MFS general substrate transporter"/>
    <property type="match status" value="1"/>
</dbReference>
<keyword evidence="1" id="KW-1133">Transmembrane helix</keyword>